<name>A0A166JKW2_LACLC</name>
<evidence type="ECO:0000259" key="1">
    <source>
        <dbReference type="SMART" id="SM00871"/>
    </source>
</evidence>
<dbReference type="Pfam" id="PF14526">
    <property type="entry name" value="Cass2"/>
    <property type="match status" value="1"/>
</dbReference>
<proteinExistence type="predicted"/>
<dbReference type="SMART" id="SM00871">
    <property type="entry name" value="AraC_E_bind"/>
    <property type="match status" value="1"/>
</dbReference>
<dbReference type="InterPro" id="IPR011256">
    <property type="entry name" value="Reg_factor_effector_dom_sf"/>
</dbReference>
<dbReference type="InterPro" id="IPR010499">
    <property type="entry name" value="AraC_E-bd"/>
</dbReference>
<sequence>MNIREVEKSSFSVIGKEGLGKSQEADIWIPPLWQQATNAFDEIAHLVKQPLAVWGAMSDEARTFSAWFDGGLYLAGAEVENTTKAPENWTKWTFPSFRYLVVETATYEMHKVYSEMENFMAQQDLELVGAVQEHHSISAENPEELELWFPIERI</sequence>
<gene>
    <name evidence="2" type="ORF">AB996_1550</name>
</gene>
<evidence type="ECO:0000313" key="3">
    <source>
        <dbReference type="Proteomes" id="UP000076519"/>
    </source>
</evidence>
<dbReference type="Proteomes" id="UP000076519">
    <property type="component" value="Unassembled WGS sequence"/>
</dbReference>
<protein>
    <recommendedName>
        <fullName evidence="1">AraC effector-binding domain-containing protein</fullName>
    </recommendedName>
</protein>
<dbReference type="PATRIC" id="fig|1359.32.peg.237"/>
<accession>A0A166JKW2</accession>
<dbReference type="AlphaFoldDB" id="A0A166JKW2"/>
<dbReference type="RefSeq" id="WP_063281917.1">
    <property type="nucleotide sequence ID" value="NZ_LIYF01000021.1"/>
</dbReference>
<dbReference type="InterPro" id="IPR029441">
    <property type="entry name" value="Cass2"/>
</dbReference>
<dbReference type="EMBL" id="LIYF01000021">
    <property type="protein sequence ID" value="KZK06344.1"/>
    <property type="molecule type" value="Genomic_DNA"/>
</dbReference>
<evidence type="ECO:0000313" key="2">
    <source>
        <dbReference type="EMBL" id="KZK06344.1"/>
    </source>
</evidence>
<comment type="caution">
    <text evidence="2">The sequence shown here is derived from an EMBL/GenBank/DDBJ whole genome shotgun (WGS) entry which is preliminary data.</text>
</comment>
<organism evidence="2 3">
    <name type="scientific">Lactococcus lactis subsp. cremoris</name>
    <name type="common">Streptococcus cremoris</name>
    <dbReference type="NCBI Taxonomy" id="1359"/>
    <lineage>
        <taxon>Bacteria</taxon>
        <taxon>Bacillati</taxon>
        <taxon>Bacillota</taxon>
        <taxon>Bacilli</taxon>
        <taxon>Lactobacillales</taxon>
        <taxon>Streptococcaceae</taxon>
        <taxon>Lactococcus</taxon>
    </lineage>
</organism>
<reference evidence="2 3" key="1">
    <citation type="submission" date="2015-08" db="EMBL/GenBank/DDBJ databases">
        <title>Draft Genome Sequences of 11 Lactococcus lactis subspecies cremoris strains.</title>
        <authorList>
            <person name="Wels M."/>
            <person name="Backus L."/>
            <person name="Boekhorst J."/>
            <person name="Dijkstra A."/>
            <person name="Beerthuizen M."/>
            <person name="Siezen R."/>
            <person name="Bachmann H."/>
            <person name="Van Hijum S."/>
        </authorList>
    </citation>
    <scope>NUCLEOTIDE SEQUENCE [LARGE SCALE GENOMIC DNA]</scope>
    <source>
        <strain evidence="2 3">KW10</strain>
    </source>
</reference>
<dbReference type="SUPFAM" id="SSF55136">
    <property type="entry name" value="Probable bacterial effector-binding domain"/>
    <property type="match status" value="1"/>
</dbReference>
<feature type="domain" description="AraC effector-binding" evidence="1">
    <location>
        <begin position="1"/>
        <end position="152"/>
    </location>
</feature>
<dbReference type="Gene3D" id="3.20.80.10">
    <property type="entry name" value="Regulatory factor, effector binding domain"/>
    <property type="match status" value="1"/>
</dbReference>